<dbReference type="Pfam" id="PF00072">
    <property type="entry name" value="Response_reg"/>
    <property type="match status" value="1"/>
</dbReference>
<dbReference type="SMART" id="SM00448">
    <property type="entry name" value="REC"/>
    <property type="match status" value="1"/>
</dbReference>
<dbReference type="PROSITE" id="PS50110">
    <property type="entry name" value="RESPONSE_REGULATORY"/>
    <property type="match status" value="1"/>
</dbReference>
<gene>
    <name evidence="7" type="ORF">AN936_18345</name>
</gene>
<dbReference type="GO" id="GO:0003677">
    <property type="term" value="F:DNA binding"/>
    <property type="evidence" value="ECO:0007669"/>
    <property type="project" value="UniProtKB-KW"/>
</dbReference>
<dbReference type="InterPro" id="IPR001789">
    <property type="entry name" value="Sig_transdc_resp-reg_receiver"/>
</dbReference>
<dbReference type="CDD" id="cd06170">
    <property type="entry name" value="LuxR_C_like"/>
    <property type="match status" value="1"/>
</dbReference>
<evidence type="ECO:0000313" key="7">
    <source>
        <dbReference type="EMBL" id="ALH82241.1"/>
    </source>
</evidence>
<dbReference type="OrthoDB" id="9782896at2"/>
<dbReference type="PANTHER" id="PTHR43214:SF41">
    <property type="entry name" value="NITRATE_NITRITE RESPONSE REGULATOR PROTEIN NARP"/>
    <property type="match status" value="1"/>
</dbReference>
<dbReference type="RefSeq" id="WP_054589311.1">
    <property type="nucleotide sequence ID" value="NZ_CP012700.1"/>
</dbReference>
<dbReference type="KEGG" id="smag:AN936_18345"/>
<evidence type="ECO:0000256" key="3">
    <source>
        <dbReference type="ARBA" id="ARBA00023163"/>
    </source>
</evidence>
<dbReference type="AlphaFoldDB" id="A0A0N9VCY3"/>
<dbReference type="SMART" id="SM00421">
    <property type="entry name" value="HTH_LUXR"/>
    <property type="match status" value="1"/>
</dbReference>
<dbReference type="PROSITE" id="PS50043">
    <property type="entry name" value="HTH_LUXR_2"/>
    <property type="match status" value="1"/>
</dbReference>
<dbReference type="PRINTS" id="PR00038">
    <property type="entry name" value="HTHLUXR"/>
</dbReference>
<dbReference type="GO" id="GO:0000160">
    <property type="term" value="P:phosphorelay signal transduction system"/>
    <property type="evidence" value="ECO:0007669"/>
    <property type="project" value="InterPro"/>
</dbReference>
<name>A0A0N9VCY3_SPHMC</name>
<dbReference type="Proteomes" id="UP000058074">
    <property type="component" value="Chromosome"/>
</dbReference>
<evidence type="ECO:0008006" key="9">
    <source>
        <dbReference type="Google" id="ProtNLM"/>
    </source>
</evidence>
<dbReference type="SUPFAM" id="SSF52172">
    <property type="entry name" value="CheY-like"/>
    <property type="match status" value="1"/>
</dbReference>
<reference evidence="7 8" key="1">
    <citation type="journal article" date="2015" name="Genome Announc.">
        <title>Complete Genome Sequence of Polypropylene Glycol- and Polyethylene Glycol-Degrading Sphingopyxis macrogoltabida Strain EY-1.</title>
        <authorList>
            <person name="Ohtsubo Y."/>
            <person name="Nagata Y."/>
            <person name="Numata M."/>
            <person name="Tsuchikane K."/>
            <person name="Hosoyama A."/>
            <person name="Yamazoe A."/>
            <person name="Tsuda M."/>
            <person name="Fujita N."/>
            <person name="Kawai F."/>
        </authorList>
    </citation>
    <scope>NUCLEOTIDE SEQUENCE [LARGE SCALE GENOMIC DNA]</scope>
    <source>
        <strain evidence="7 8">EY-1</strain>
    </source>
</reference>
<dbReference type="PANTHER" id="PTHR43214">
    <property type="entry name" value="TWO-COMPONENT RESPONSE REGULATOR"/>
    <property type="match status" value="1"/>
</dbReference>
<dbReference type="PATRIC" id="fig|33050.5.peg.3808"/>
<keyword evidence="3" id="KW-0804">Transcription</keyword>
<dbReference type="Pfam" id="PF00196">
    <property type="entry name" value="GerE"/>
    <property type="match status" value="1"/>
</dbReference>
<organism evidence="7 8">
    <name type="scientific">Sphingopyxis macrogoltabida</name>
    <name type="common">Sphingomonas macrogoltabidus</name>
    <dbReference type="NCBI Taxonomy" id="33050"/>
    <lineage>
        <taxon>Bacteria</taxon>
        <taxon>Pseudomonadati</taxon>
        <taxon>Pseudomonadota</taxon>
        <taxon>Alphaproteobacteria</taxon>
        <taxon>Sphingomonadales</taxon>
        <taxon>Sphingomonadaceae</taxon>
        <taxon>Sphingopyxis</taxon>
    </lineage>
</organism>
<feature type="domain" description="HTH luxR-type" evidence="5">
    <location>
        <begin position="156"/>
        <end position="218"/>
    </location>
</feature>
<keyword evidence="1" id="KW-0805">Transcription regulation</keyword>
<evidence type="ECO:0000313" key="8">
    <source>
        <dbReference type="Proteomes" id="UP000058074"/>
    </source>
</evidence>
<dbReference type="InterPro" id="IPR011006">
    <property type="entry name" value="CheY-like_superfamily"/>
</dbReference>
<keyword evidence="4" id="KW-0597">Phosphoprotein</keyword>
<evidence type="ECO:0000256" key="2">
    <source>
        <dbReference type="ARBA" id="ARBA00023125"/>
    </source>
</evidence>
<evidence type="ECO:0000259" key="5">
    <source>
        <dbReference type="PROSITE" id="PS50043"/>
    </source>
</evidence>
<evidence type="ECO:0000259" key="6">
    <source>
        <dbReference type="PROSITE" id="PS50110"/>
    </source>
</evidence>
<sequence>MLEVEAGINMDRIGDMPDAARVLVVDNHAVTHLGLRLLFAADLRYQVIGCLQRGMLVGAFLASEAVDLIILDLQLPDTRGVNVVAELIGAHDMTVVILTGAASFAEVDYAMRLGVRAVVSKADATREILAACDAALSGDTYISSAMKTSLAGFSPPAITLSARQMAILHFLAEGASNKEISGRLAIAAPTVSFHLSELMRRLEVRSDSAIIPRAREWNLL</sequence>
<dbReference type="Gene3D" id="3.40.50.2300">
    <property type="match status" value="1"/>
</dbReference>
<feature type="domain" description="Response regulatory" evidence="6">
    <location>
        <begin position="21"/>
        <end position="136"/>
    </location>
</feature>
<dbReference type="GO" id="GO:0006355">
    <property type="term" value="P:regulation of DNA-templated transcription"/>
    <property type="evidence" value="ECO:0007669"/>
    <property type="project" value="InterPro"/>
</dbReference>
<dbReference type="InterPro" id="IPR000792">
    <property type="entry name" value="Tscrpt_reg_LuxR_C"/>
</dbReference>
<keyword evidence="2" id="KW-0238">DNA-binding</keyword>
<feature type="modified residue" description="4-aspartylphosphate" evidence="4">
    <location>
        <position position="72"/>
    </location>
</feature>
<protein>
    <recommendedName>
        <fullName evidence="9">LuxR family transcriptional regulator</fullName>
    </recommendedName>
</protein>
<dbReference type="EMBL" id="CP012700">
    <property type="protein sequence ID" value="ALH82241.1"/>
    <property type="molecule type" value="Genomic_DNA"/>
</dbReference>
<accession>A0A0N9VCY3</accession>
<proteinExistence type="predicted"/>
<evidence type="ECO:0000256" key="4">
    <source>
        <dbReference type="PROSITE-ProRule" id="PRU00169"/>
    </source>
</evidence>
<evidence type="ECO:0000256" key="1">
    <source>
        <dbReference type="ARBA" id="ARBA00023015"/>
    </source>
</evidence>
<dbReference type="InterPro" id="IPR039420">
    <property type="entry name" value="WalR-like"/>
</dbReference>